<sequence length="210" mass="23349">MRTPDPSVPWGRPAVASIPLPPFASPAHHQRFTRALQLHVALVDDGAPSLAAKVLGEALAGQGQGADLTRTELDAALSTYFPAPWTPAALAAVLAAHDRFPPREQGGRWNWHYDPDFTATPREEGGWEIESHERGSRRVEMVLESHDDLVLLWMDHFHKHFLYPYGWRLDEPELNAFAAAAKAVRTAHAADAAKPYLRNWRTEREAALGD</sequence>
<evidence type="ECO:0000313" key="1">
    <source>
        <dbReference type="EMBL" id="SDE13488.1"/>
    </source>
</evidence>
<dbReference type="EMBL" id="FNAD01000013">
    <property type="protein sequence ID" value="SDE13488.1"/>
    <property type="molecule type" value="Genomic_DNA"/>
</dbReference>
<dbReference type="AlphaFoldDB" id="A0A1G7AEV9"/>
<name>A0A1G7AEV9_9ACTN</name>
<accession>A0A1G7AEV9</accession>
<keyword evidence="2" id="KW-1185">Reference proteome</keyword>
<dbReference type="Proteomes" id="UP000198949">
    <property type="component" value="Unassembled WGS sequence"/>
</dbReference>
<reference evidence="2" key="1">
    <citation type="submission" date="2016-10" db="EMBL/GenBank/DDBJ databases">
        <authorList>
            <person name="Varghese N."/>
            <person name="Submissions S."/>
        </authorList>
    </citation>
    <scope>NUCLEOTIDE SEQUENCE [LARGE SCALE GENOMIC DNA]</scope>
    <source>
        <strain evidence="2">CGMCC 4.3516</strain>
    </source>
</reference>
<proteinExistence type="predicted"/>
<organism evidence="1 2">
    <name type="scientific">Glycomyces harbinensis</name>
    <dbReference type="NCBI Taxonomy" id="58114"/>
    <lineage>
        <taxon>Bacteria</taxon>
        <taxon>Bacillati</taxon>
        <taxon>Actinomycetota</taxon>
        <taxon>Actinomycetes</taxon>
        <taxon>Glycomycetales</taxon>
        <taxon>Glycomycetaceae</taxon>
        <taxon>Glycomyces</taxon>
    </lineage>
</organism>
<protein>
    <submittedName>
        <fullName evidence="1">Uncharacterized protein</fullName>
    </submittedName>
</protein>
<dbReference type="RefSeq" id="WP_091039113.1">
    <property type="nucleotide sequence ID" value="NZ_FNAD01000013.1"/>
</dbReference>
<dbReference type="OrthoDB" id="5065607at2"/>
<evidence type="ECO:0000313" key="2">
    <source>
        <dbReference type="Proteomes" id="UP000198949"/>
    </source>
</evidence>
<gene>
    <name evidence="1" type="ORF">SAMN05216270_113111</name>
</gene>